<gene>
    <name evidence="2" type="ORF">DGMP_01220</name>
</gene>
<accession>A0A8D5FJP5</accession>
<reference evidence="2" key="1">
    <citation type="submission" date="2020-09" db="EMBL/GenBank/DDBJ databases">
        <title>Desulfogranum mesoprofundum gen. nov., sp. nov., a novel mesophilic, sulfate-reducing chemolithoautotroph isolated from a deep-sea hydrothermal vent chimney in the Suiyo Seamount.</title>
        <authorList>
            <person name="Hashimoto Y."/>
            <person name="Nakagawa S."/>
        </authorList>
    </citation>
    <scope>NUCLEOTIDE SEQUENCE</scope>
    <source>
        <strain evidence="2">KT2</strain>
    </source>
</reference>
<dbReference type="KEGG" id="dbk:DGMP_01220"/>
<evidence type="ECO:0000313" key="3">
    <source>
        <dbReference type="Proteomes" id="UP000826725"/>
    </source>
</evidence>
<dbReference type="AlphaFoldDB" id="A0A8D5FJP5"/>
<evidence type="ECO:0000313" key="2">
    <source>
        <dbReference type="EMBL" id="BCL59429.1"/>
    </source>
</evidence>
<keyword evidence="1" id="KW-0012">Acyltransferase</keyword>
<dbReference type="InterPro" id="IPR005881">
    <property type="entry name" value="Ser_O-AcTrfase"/>
</dbReference>
<dbReference type="EC" id="2.3.1.30" evidence="1"/>
<keyword evidence="3" id="KW-1185">Reference proteome</keyword>
<dbReference type="PIRSF" id="PIRSF000441">
    <property type="entry name" value="CysE"/>
    <property type="match status" value="1"/>
</dbReference>
<name>A0A8D5FJP5_9BACT</name>
<proteinExistence type="inferred from homology"/>
<evidence type="ECO:0000256" key="1">
    <source>
        <dbReference type="PIRNR" id="PIRNR000441"/>
    </source>
</evidence>
<dbReference type="InterPro" id="IPR001451">
    <property type="entry name" value="Hexapep"/>
</dbReference>
<dbReference type="EMBL" id="AP024086">
    <property type="protein sequence ID" value="BCL59429.1"/>
    <property type="molecule type" value="Genomic_DNA"/>
</dbReference>
<organism evidence="2 3">
    <name type="scientific">Desulfomarina profundi</name>
    <dbReference type="NCBI Taxonomy" id="2772557"/>
    <lineage>
        <taxon>Bacteria</taxon>
        <taxon>Pseudomonadati</taxon>
        <taxon>Thermodesulfobacteriota</taxon>
        <taxon>Desulfobulbia</taxon>
        <taxon>Desulfobulbales</taxon>
        <taxon>Desulfobulbaceae</taxon>
        <taxon>Desulfomarina</taxon>
    </lineage>
</organism>
<keyword evidence="1" id="KW-0808">Transferase</keyword>
<comment type="similarity">
    <text evidence="1">Belongs to the transferase hexapeptide repeat family.</text>
</comment>
<dbReference type="RefSeq" id="WP_228855665.1">
    <property type="nucleotide sequence ID" value="NZ_AP024086.1"/>
</dbReference>
<dbReference type="Proteomes" id="UP000826725">
    <property type="component" value="Chromosome"/>
</dbReference>
<dbReference type="PANTHER" id="PTHR42811">
    <property type="entry name" value="SERINE ACETYLTRANSFERASE"/>
    <property type="match status" value="1"/>
</dbReference>
<sequence>MNKKKYPSLLKLKQDIRRYLTDLDLNLSIKLIFIIDFWPVLLLRLEELTLELNRFPGSLLNIVLLFLRPFIQGMSGTRIFNGAQLGEGFLIHTSVGVVITAEAVIGTNCTVFSGASVVHSANNKGEGAATIGDNVKLMNGCKVIGPVNIGNNVIVASNAVVLQDIPGNSIAVGIPAVIKVKNS</sequence>
<comment type="catalytic activity">
    <reaction evidence="1">
        <text>L-serine + acetyl-CoA = O-acetyl-L-serine + CoA</text>
        <dbReference type="Rhea" id="RHEA:24560"/>
        <dbReference type="ChEBI" id="CHEBI:33384"/>
        <dbReference type="ChEBI" id="CHEBI:57287"/>
        <dbReference type="ChEBI" id="CHEBI:57288"/>
        <dbReference type="ChEBI" id="CHEBI:58340"/>
        <dbReference type="EC" id="2.3.1.30"/>
    </reaction>
</comment>
<protein>
    <recommendedName>
        <fullName evidence="1">Serine acetyltransferase</fullName>
        <ecNumber evidence="1">2.3.1.30</ecNumber>
    </recommendedName>
</protein>
<dbReference type="Pfam" id="PF00132">
    <property type="entry name" value="Hexapep"/>
    <property type="match status" value="1"/>
</dbReference>